<sequence length="215" mass="22942">MDVTSSDSGILIPRVALSSDTDVTTVTNPNGGGAPVVSTLVYNDGTSGLTPAGFYFWNGSSWSKLIDTTPDVYFGKAIINSTGNIDITGIPFQPKRVVFTAYANVDSYNLNTNSSGANNNNTKENTFGSMKGYAFEMGRTITQQVIFNGGSGNSINNISRYASSSHCIGLRYTNNNGSDLGLTNASLTSFKADGFRLNVTTLTDNVVVLYEAYRN</sequence>
<accession>A0A2U0HZJ9</accession>
<evidence type="ECO:0000313" key="2">
    <source>
        <dbReference type="Proteomes" id="UP000245962"/>
    </source>
</evidence>
<comment type="caution">
    <text evidence="1">The sequence shown here is derived from an EMBL/GenBank/DDBJ whole genome shotgun (WGS) entry which is preliminary data.</text>
</comment>
<proteinExistence type="predicted"/>
<dbReference type="OrthoDB" id="1396884at2"/>
<gene>
    <name evidence="1" type="ORF">DDV96_10900</name>
</gene>
<dbReference type="EMBL" id="QEHR01000006">
    <property type="protein sequence ID" value="PVW14302.1"/>
    <property type="molecule type" value="Genomic_DNA"/>
</dbReference>
<organism evidence="1 2">
    <name type="scientific">Marixanthomonas spongiae</name>
    <dbReference type="NCBI Taxonomy" id="2174845"/>
    <lineage>
        <taxon>Bacteria</taxon>
        <taxon>Pseudomonadati</taxon>
        <taxon>Bacteroidota</taxon>
        <taxon>Flavobacteriia</taxon>
        <taxon>Flavobacteriales</taxon>
        <taxon>Flavobacteriaceae</taxon>
        <taxon>Marixanthomonas</taxon>
    </lineage>
</organism>
<protein>
    <submittedName>
        <fullName evidence="1">Uncharacterized protein</fullName>
    </submittedName>
</protein>
<dbReference type="RefSeq" id="WP_116694791.1">
    <property type="nucleotide sequence ID" value="NZ_QEHR01000006.1"/>
</dbReference>
<evidence type="ECO:0000313" key="1">
    <source>
        <dbReference type="EMBL" id="PVW14302.1"/>
    </source>
</evidence>
<dbReference type="AlphaFoldDB" id="A0A2U0HZJ9"/>
<dbReference type="Proteomes" id="UP000245962">
    <property type="component" value="Unassembled WGS sequence"/>
</dbReference>
<keyword evidence="2" id="KW-1185">Reference proteome</keyword>
<name>A0A2U0HZJ9_9FLAO</name>
<reference evidence="1 2" key="1">
    <citation type="submission" date="2018-04" db="EMBL/GenBank/DDBJ databases">
        <title>Marixanthomonas spongiae HN-E44 sp. nov., isolated from a marine sponge.</title>
        <authorList>
            <person name="Luo L."/>
            <person name="Zhuang L."/>
        </authorList>
    </citation>
    <scope>NUCLEOTIDE SEQUENCE [LARGE SCALE GENOMIC DNA]</scope>
    <source>
        <strain evidence="1 2">HN-E44</strain>
    </source>
</reference>